<gene>
    <name evidence="12" type="ORF">N8I74_18880</name>
</gene>
<name>A0ABY6DMW5_9NEIS</name>
<dbReference type="Gene3D" id="1.10.287.1260">
    <property type="match status" value="1"/>
</dbReference>
<dbReference type="PANTHER" id="PTHR30566">
    <property type="entry name" value="YNAI-RELATED MECHANOSENSITIVE ION CHANNEL"/>
    <property type="match status" value="1"/>
</dbReference>
<feature type="domain" description="Mechanosensitive ion channel transmembrane helices 2/3" evidence="11">
    <location>
        <begin position="136"/>
        <end position="176"/>
    </location>
</feature>
<feature type="transmembrane region" description="Helical" evidence="8">
    <location>
        <begin position="47"/>
        <end position="67"/>
    </location>
</feature>
<evidence type="ECO:0000259" key="9">
    <source>
        <dbReference type="Pfam" id="PF00924"/>
    </source>
</evidence>
<keyword evidence="4 8" id="KW-0812">Transmembrane</keyword>
<evidence type="ECO:0000313" key="12">
    <source>
        <dbReference type="EMBL" id="UXY15347.1"/>
    </source>
</evidence>
<accession>A0ABY6DMW5</accession>
<sequence>MLRQILRANNQHDLLVALAITVATLLAIYLLRAVLTRYVAPRLQARSSVLAQAWAASFSATRFWLLLPIALKVGSNGLTLPGKVDSTLSIVALIAFILQLALWLNRGLVAWFNAETERRRSLDAEAATAMTVLGFIARVVLWSMILLIVLDQLGFNISGLVAGLGIGGVAVALAVQNILGDLFASLAIVLDKPFVVGDFIIVGDMMGNIERVGLKTTRVRSLSGEQLVFSNDDLLKSRIRNYQKLRERRVVFSVAVPYDTPRDKLERIPGMLRDIIGARDKVRLDRAHFQGIGNAAFTFEVVYFVLDPDFNLYMDIQQQINLELVSAFEREDIEFATPIQRLRYAGGDLMQPPQPQPEQPAGNSGEGRG</sequence>
<protein>
    <submittedName>
        <fullName evidence="12">Mechanosensitive ion channel family protein</fullName>
    </submittedName>
</protein>
<dbReference type="Pfam" id="PF21088">
    <property type="entry name" value="MS_channel_1st"/>
    <property type="match status" value="1"/>
</dbReference>
<dbReference type="SUPFAM" id="SSF82689">
    <property type="entry name" value="Mechanosensitive channel protein MscS (YggB), C-terminal domain"/>
    <property type="match status" value="1"/>
</dbReference>
<evidence type="ECO:0000256" key="6">
    <source>
        <dbReference type="ARBA" id="ARBA00023136"/>
    </source>
</evidence>
<evidence type="ECO:0000313" key="13">
    <source>
        <dbReference type="Proteomes" id="UP001061302"/>
    </source>
</evidence>
<dbReference type="InterPro" id="IPR049278">
    <property type="entry name" value="MS_channel_C"/>
</dbReference>
<proteinExistence type="inferred from homology"/>
<keyword evidence="5 8" id="KW-1133">Transmembrane helix</keyword>
<evidence type="ECO:0000256" key="7">
    <source>
        <dbReference type="SAM" id="MobiDB-lite"/>
    </source>
</evidence>
<dbReference type="InterPro" id="IPR023408">
    <property type="entry name" value="MscS_beta-dom_sf"/>
</dbReference>
<dbReference type="InterPro" id="IPR010920">
    <property type="entry name" value="LSM_dom_sf"/>
</dbReference>
<dbReference type="SUPFAM" id="SSF82861">
    <property type="entry name" value="Mechanosensitive channel protein MscS (YggB), transmembrane region"/>
    <property type="match status" value="1"/>
</dbReference>
<evidence type="ECO:0000259" key="11">
    <source>
        <dbReference type="Pfam" id="PF21088"/>
    </source>
</evidence>
<feature type="transmembrane region" description="Helical" evidence="8">
    <location>
        <begin position="155"/>
        <end position="175"/>
    </location>
</feature>
<dbReference type="InterPro" id="IPR006685">
    <property type="entry name" value="MscS_channel_2nd"/>
</dbReference>
<feature type="transmembrane region" description="Helical" evidence="8">
    <location>
        <begin position="14"/>
        <end position="35"/>
    </location>
</feature>
<keyword evidence="13" id="KW-1185">Reference proteome</keyword>
<keyword evidence="3" id="KW-1003">Cell membrane</keyword>
<dbReference type="PANTHER" id="PTHR30566:SF25">
    <property type="entry name" value="INNER MEMBRANE PROTEIN"/>
    <property type="match status" value="1"/>
</dbReference>
<dbReference type="EMBL" id="CP106753">
    <property type="protein sequence ID" value="UXY15347.1"/>
    <property type="molecule type" value="Genomic_DNA"/>
</dbReference>
<dbReference type="RefSeq" id="WP_263124753.1">
    <property type="nucleotide sequence ID" value="NZ_CP106753.1"/>
</dbReference>
<feature type="transmembrane region" description="Helical" evidence="8">
    <location>
        <begin position="126"/>
        <end position="149"/>
    </location>
</feature>
<dbReference type="Proteomes" id="UP001061302">
    <property type="component" value="Chromosome"/>
</dbReference>
<dbReference type="Gene3D" id="3.30.70.100">
    <property type="match status" value="1"/>
</dbReference>
<feature type="domain" description="Mechanosensitive ion channel MscS C-terminal" evidence="10">
    <location>
        <begin position="250"/>
        <end position="335"/>
    </location>
</feature>
<organism evidence="12 13">
    <name type="scientific">Chitiniphilus purpureus</name>
    <dbReference type="NCBI Taxonomy" id="2981137"/>
    <lineage>
        <taxon>Bacteria</taxon>
        <taxon>Pseudomonadati</taxon>
        <taxon>Pseudomonadota</taxon>
        <taxon>Betaproteobacteria</taxon>
        <taxon>Neisseriales</taxon>
        <taxon>Chitinibacteraceae</taxon>
        <taxon>Chitiniphilus</taxon>
    </lineage>
</organism>
<feature type="domain" description="Mechanosensitive ion channel MscS" evidence="9">
    <location>
        <begin position="177"/>
        <end position="243"/>
    </location>
</feature>
<feature type="region of interest" description="Disordered" evidence="7">
    <location>
        <begin position="346"/>
        <end position="369"/>
    </location>
</feature>
<dbReference type="Pfam" id="PF00924">
    <property type="entry name" value="MS_channel_2nd"/>
    <property type="match status" value="1"/>
</dbReference>
<keyword evidence="6 8" id="KW-0472">Membrane</keyword>
<dbReference type="InterPro" id="IPR049142">
    <property type="entry name" value="MS_channel_1st"/>
</dbReference>
<evidence type="ECO:0000256" key="1">
    <source>
        <dbReference type="ARBA" id="ARBA00004651"/>
    </source>
</evidence>
<dbReference type="SUPFAM" id="SSF50182">
    <property type="entry name" value="Sm-like ribonucleoproteins"/>
    <property type="match status" value="1"/>
</dbReference>
<evidence type="ECO:0000256" key="8">
    <source>
        <dbReference type="SAM" id="Phobius"/>
    </source>
</evidence>
<dbReference type="Pfam" id="PF21082">
    <property type="entry name" value="MS_channel_3rd"/>
    <property type="match status" value="1"/>
</dbReference>
<comment type="subcellular location">
    <subcellularLocation>
        <location evidence="1">Cell membrane</location>
        <topology evidence="1">Multi-pass membrane protein</topology>
    </subcellularLocation>
</comment>
<dbReference type="InterPro" id="IPR011014">
    <property type="entry name" value="MscS_channel_TM-2"/>
</dbReference>
<comment type="similarity">
    <text evidence="2">Belongs to the MscS (TC 1.A.23) family.</text>
</comment>
<evidence type="ECO:0000256" key="5">
    <source>
        <dbReference type="ARBA" id="ARBA00022989"/>
    </source>
</evidence>
<evidence type="ECO:0000256" key="3">
    <source>
        <dbReference type="ARBA" id="ARBA00022475"/>
    </source>
</evidence>
<dbReference type="InterPro" id="IPR011066">
    <property type="entry name" value="MscS_channel_C_sf"/>
</dbReference>
<reference evidence="12" key="1">
    <citation type="submission" date="2022-10" db="EMBL/GenBank/DDBJ databases">
        <title>Chitiniphilus purpureus sp. nov., a novel chitin-degrading bacterium isolated from crawfish pond sediment.</title>
        <authorList>
            <person name="Li K."/>
        </authorList>
    </citation>
    <scope>NUCLEOTIDE SEQUENCE</scope>
    <source>
        <strain evidence="12">CD1</strain>
    </source>
</reference>
<feature type="transmembrane region" description="Helical" evidence="8">
    <location>
        <begin position="87"/>
        <end position="105"/>
    </location>
</feature>
<evidence type="ECO:0000259" key="10">
    <source>
        <dbReference type="Pfam" id="PF21082"/>
    </source>
</evidence>
<evidence type="ECO:0000256" key="4">
    <source>
        <dbReference type="ARBA" id="ARBA00022692"/>
    </source>
</evidence>
<evidence type="ECO:0000256" key="2">
    <source>
        <dbReference type="ARBA" id="ARBA00008017"/>
    </source>
</evidence>
<dbReference type="Gene3D" id="2.30.30.60">
    <property type="match status" value="1"/>
</dbReference>